<dbReference type="Pfam" id="PF00514">
    <property type="entry name" value="Arm"/>
    <property type="match status" value="2"/>
</dbReference>
<sequence length="349" mass="37793">SSPSHLGVLDEKGYSLLHHAAACNHAHILCQLAAAGVSLDQPRSARYRSSPLLLAATSGSVQALDFLLSLGADWRRRDSKDNSAVHLAVLYFHTKVLTHLMELDLEGLPVWELLVEMLQSEDHKRLEMAVRCMEALCVAAGSFWKDIINAGGIPALLDLLRNGRQALQCIAAAVVCHMSQRALVCEKLVQCGAVPVLLNLLASQVPELHSRCTVILADLASHSQAYQALIAQLGGIAPIVKLLNSDLQDVLVNVVRCIRALCICSPANQKVLQKESCTTLAELTHEHRQNQDAVCTAGAVGPLVQILRGRRLSVKMEAARALEAVADHNPAIQALFLKKSAAKHLLYLL</sequence>
<evidence type="ECO:0000256" key="1">
    <source>
        <dbReference type="PROSITE-ProRule" id="PRU00023"/>
    </source>
</evidence>
<keyword evidence="4" id="KW-1185">Reference proteome</keyword>
<feature type="repeat" description="ARM" evidence="2">
    <location>
        <begin position="192"/>
        <end position="234"/>
    </location>
</feature>
<dbReference type="Proteomes" id="UP000824540">
    <property type="component" value="Unassembled WGS sequence"/>
</dbReference>
<dbReference type="InterPro" id="IPR016024">
    <property type="entry name" value="ARM-type_fold"/>
</dbReference>
<gene>
    <name evidence="3" type="ORF">JZ751_027863</name>
</gene>
<dbReference type="InterPro" id="IPR011989">
    <property type="entry name" value="ARM-like"/>
</dbReference>
<feature type="non-terminal residue" evidence="3">
    <location>
        <position position="349"/>
    </location>
</feature>
<accession>A0A8T2PBP9</accession>
<dbReference type="Pfam" id="PF12796">
    <property type="entry name" value="Ank_2"/>
    <property type="match status" value="1"/>
</dbReference>
<dbReference type="PROSITE" id="PS50176">
    <property type="entry name" value="ARM_REPEAT"/>
    <property type="match status" value="1"/>
</dbReference>
<feature type="repeat" description="ANK" evidence="1">
    <location>
        <begin position="47"/>
        <end position="79"/>
    </location>
</feature>
<feature type="non-terminal residue" evidence="3">
    <location>
        <position position="1"/>
    </location>
</feature>
<organism evidence="3 4">
    <name type="scientific">Albula glossodonta</name>
    <name type="common">roundjaw bonefish</name>
    <dbReference type="NCBI Taxonomy" id="121402"/>
    <lineage>
        <taxon>Eukaryota</taxon>
        <taxon>Metazoa</taxon>
        <taxon>Chordata</taxon>
        <taxon>Craniata</taxon>
        <taxon>Vertebrata</taxon>
        <taxon>Euteleostomi</taxon>
        <taxon>Actinopterygii</taxon>
        <taxon>Neopterygii</taxon>
        <taxon>Teleostei</taxon>
        <taxon>Albuliformes</taxon>
        <taxon>Albulidae</taxon>
        <taxon>Albula</taxon>
    </lineage>
</organism>
<dbReference type="InterPro" id="IPR043379">
    <property type="entry name" value="ANKAR"/>
</dbReference>
<keyword evidence="1" id="KW-0040">ANK repeat</keyword>
<dbReference type="EMBL" id="JAFBMS010000009">
    <property type="protein sequence ID" value="KAG9349420.1"/>
    <property type="molecule type" value="Genomic_DNA"/>
</dbReference>
<evidence type="ECO:0000256" key="2">
    <source>
        <dbReference type="PROSITE-ProRule" id="PRU00259"/>
    </source>
</evidence>
<evidence type="ECO:0000313" key="4">
    <source>
        <dbReference type="Proteomes" id="UP000824540"/>
    </source>
</evidence>
<dbReference type="PANTHER" id="PTHR46464">
    <property type="entry name" value="ANK_REP_REGION DOMAIN-CONTAINING PROTEIN"/>
    <property type="match status" value="1"/>
</dbReference>
<dbReference type="SMART" id="SM00248">
    <property type="entry name" value="ANK"/>
    <property type="match status" value="3"/>
</dbReference>
<reference evidence="3" key="1">
    <citation type="thesis" date="2021" institute="BYU ScholarsArchive" country="Provo, UT, USA">
        <title>Applications of and Algorithms for Genome Assembly and Genomic Analyses with an Emphasis on Marine Teleosts.</title>
        <authorList>
            <person name="Pickett B.D."/>
        </authorList>
    </citation>
    <scope>NUCLEOTIDE SEQUENCE</scope>
    <source>
        <strain evidence="3">HI-2016</strain>
    </source>
</reference>
<comment type="caution">
    <text evidence="3">The sequence shown here is derived from an EMBL/GenBank/DDBJ whole genome shotgun (WGS) entry which is preliminary data.</text>
</comment>
<proteinExistence type="predicted"/>
<name>A0A8T2PBP9_9TELE</name>
<dbReference type="OrthoDB" id="8940625at2759"/>
<dbReference type="SUPFAM" id="SSF48371">
    <property type="entry name" value="ARM repeat"/>
    <property type="match status" value="1"/>
</dbReference>
<dbReference type="PANTHER" id="PTHR46464:SF1">
    <property type="entry name" value="ANKYRIN AND ARMADILLO REPEAT-CONTAINING PROTEIN"/>
    <property type="match status" value="1"/>
</dbReference>
<protein>
    <submittedName>
        <fullName evidence="3">Uncharacterized protein</fullName>
    </submittedName>
</protein>
<dbReference type="PROSITE" id="PS50297">
    <property type="entry name" value="ANK_REP_REGION"/>
    <property type="match status" value="1"/>
</dbReference>
<evidence type="ECO:0000313" key="3">
    <source>
        <dbReference type="EMBL" id="KAG9349420.1"/>
    </source>
</evidence>
<dbReference type="InterPro" id="IPR000225">
    <property type="entry name" value="Armadillo"/>
</dbReference>
<dbReference type="Gene3D" id="1.25.10.10">
    <property type="entry name" value="Leucine-rich Repeat Variant"/>
    <property type="match status" value="2"/>
</dbReference>
<dbReference type="InterPro" id="IPR002110">
    <property type="entry name" value="Ankyrin_rpt"/>
</dbReference>
<dbReference type="PROSITE" id="PS50088">
    <property type="entry name" value="ANK_REPEAT"/>
    <property type="match status" value="1"/>
</dbReference>
<dbReference type="InterPro" id="IPR036770">
    <property type="entry name" value="Ankyrin_rpt-contain_sf"/>
</dbReference>
<dbReference type="AlphaFoldDB" id="A0A8T2PBP9"/>
<dbReference type="SUPFAM" id="SSF48403">
    <property type="entry name" value="Ankyrin repeat"/>
    <property type="match status" value="1"/>
</dbReference>
<dbReference type="SMART" id="SM00185">
    <property type="entry name" value="ARM"/>
    <property type="match status" value="4"/>
</dbReference>
<dbReference type="Gene3D" id="1.25.40.20">
    <property type="entry name" value="Ankyrin repeat-containing domain"/>
    <property type="match status" value="1"/>
</dbReference>